<evidence type="ECO:0000256" key="3">
    <source>
        <dbReference type="ARBA" id="ARBA00022676"/>
    </source>
</evidence>
<sequence length="673" mass="77019">MSISNEINPARLKNYLNVLNKQFIKNMRKLYSSIQYILLAIILATSFTLMINSSLQESAIMDELAHIPAGYGYVKYFDYRLNPEHPPLVKIISAIPLVFQHLSFPTDSKAWQTDINGQWETGNLFIFKSGNDANTIVNWARLGPMLLTLILIFFVFIWSKELIGIKWALLPTVLTAFSPTILSHGHYVTTDIGATLGVFLSLFYFVKFIQNRSKKNLLIAGIAYGIAQLMKFSAILIIPLLGFLIIIFSFYKGFKDCAPFISKLGSSLKEFTKLIGYLITIFIIGYLLVYIVYFPITQNYPMQKQQADTEAILVSFSNKPGTCLFNISKSLNTEVVKNPMQCLTDLDIWMTQYSITKPFAQYLLGVLMVIQRATGGNTGYLLGEVSNTGWWYYFPVVFALKEPIPSLMLIAIALLLGCSKFFKNIFTAQSKLKDRFFNYISLNFAEFSMLSYIILYWAYSIKSPLNIGVRHILPTLPFMYIVSTQILKNWTRHNFEITSGFFRNLFMAIYTTLKTSIKMSVIIILIAWYIIEAFIAYPHFISYFNEFAGGKFNGYKYVTDSNYDWGQDLKRLGTFIKEQKINKIAVNYFGGGDIYYHLGENHAVDWYSSKGNPKYEGINYIAISINNLQNVLGNPGPGFKIKPEDKYTWLTKIKDPYNPDYKIGTTIFVYKLD</sequence>
<dbReference type="AlphaFoldDB" id="A0A2H0RCP4"/>
<keyword evidence="4" id="KW-0808">Transferase</keyword>
<feature type="domain" description="Glycosyltransferase RgtA/B/C/D-like" evidence="9">
    <location>
        <begin position="140"/>
        <end position="246"/>
    </location>
</feature>
<feature type="transmembrane region" description="Helical" evidence="8">
    <location>
        <begin position="167"/>
        <end position="186"/>
    </location>
</feature>
<dbReference type="Pfam" id="PF13231">
    <property type="entry name" value="PMT_2"/>
    <property type="match status" value="1"/>
</dbReference>
<keyword evidence="3" id="KW-0328">Glycosyltransferase</keyword>
<evidence type="ECO:0000313" key="10">
    <source>
        <dbReference type="EMBL" id="PIR44311.1"/>
    </source>
</evidence>
<feature type="transmembrane region" description="Helical" evidence="8">
    <location>
        <begin position="139"/>
        <end position="158"/>
    </location>
</feature>
<feature type="transmembrane region" description="Helical" evidence="8">
    <location>
        <begin position="465"/>
        <end position="483"/>
    </location>
</feature>
<dbReference type="EMBL" id="PCXV01000010">
    <property type="protein sequence ID" value="PIR44311.1"/>
    <property type="molecule type" value="Genomic_DNA"/>
</dbReference>
<protein>
    <recommendedName>
        <fullName evidence="9">Glycosyltransferase RgtA/B/C/D-like domain-containing protein</fullName>
    </recommendedName>
</protein>
<feature type="transmembrane region" description="Helical" evidence="8">
    <location>
        <begin position="359"/>
        <end position="380"/>
    </location>
</feature>
<comment type="subcellular location">
    <subcellularLocation>
        <location evidence="1">Cell membrane</location>
        <topology evidence="1">Multi-pass membrane protein</topology>
    </subcellularLocation>
</comment>
<keyword evidence="6 8" id="KW-1133">Transmembrane helix</keyword>
<comment type="caution">
    <text evidence="10">The sequence shown here is derived from an EMBL/GenBank/DDBJ whole genome shotgun (WGS) entry which is preliminary data.</text>
</comment>
<keyword evidence="5 8" id="KW-0812">Transmembrane</keyword>
<dbReference type="PANTHER" id="PTHR33908">
    <property type="entry name" value="MANNOSYLTRANSFERASE YKCB-RELATED"/>
    <property type="match status" value="1"/>
</dbReference>
<dbReference type="GO" id="GO:0009103">
    <property type="term" value="P:lipopolysaccharide biosynthetic process"/>
    <property type="evidence" value="ECO:0007669"/>
    <property type="project" value="UniProtKB-ARBA"/>
</dbReference>
<dbReference type="PANTHER" id="PTHR33908:SF11">
    <property type="entry name" value="MEMBRANE PROTEIN"/>
    <property type="match status" value="1"/>
</dbReference>
<name>A0A2H0RCP4_9BACT</name>
<feature type="transmembrane region" description="Helical" evidence="8">
    <location>
        <begin position="229"/>
        <end position="254"/>
    </location>
</feature>
<organism evidence="10 11">
    <name type="scientific">Candidatus Wolfebacteria bacterium CG10_big_fil_rev_8_21_14_0_10_31_9</name>
    <dbReference type="NCBI Taxonomy" id="1975070"/>
    <lineage>
        <taxon>Bacteria</taxon>
        <taxon>Candidatus Wolfeibacteriota</taxon>
    </lineage>
</organism>
<dbReference type="GO" id="GO:0016763">
    <property type="term" value="F:pentosyltransferase activity"/>
    <property type="evidence" value="ECO:0007669"/>
    <property type="project" value="TreeGrafter"/>
</dbReference>
<evidence type="ECO:0000256" key="2">
    <source>
        <dbReference type="ARBA" id="ARBA00022475"/>
    </source>
</evidence>
<feature type="transmembrane region" description="Helical" evidence="8">
    <location>
        <begin position="30"/>
        <end position="51"/>
    </location>
</feature>
<feature type="transmembrane region" description="Helical" evidence="8">
    <location>
        <begin position="192"/>
        <end position="209"/>
    </location>
</feature>
<evidence type="ECO:0000256" key="4">
    <source>
        <dbReference type="ARBA" id="ARBA00022679"/>
    </source>
</evidence>
<proteinExistence type="predicted"/>
<keyword evidence="2" id="KW-1003">Cell membrane</keyword>
<dbReference type="InterPro" id="IPR038731">
    <property type="entry name" value="RgtA/B/C-like"/>
</dbReference>
<dbReference type="Proteomes" id="UP000231602">
    <property type="component" value="Unassembled WGS sequence"/>
</dbReference>
<evidence type="ECO:0000259" key="9">
    <source>
        <dbReference type="Pfam" id="PF13231"/>
    </source>
</evidence>
<evidence type="ECO:0000256" key="1">
    <source>
        <dbReference type="ARBA" id="ARBA00004651"/>
    </source>
</evidence>
<evidence type="ECO:0000256" key="8">
    <source>
        <dbReference type="SAM" id="Phobius"/>
    </source>
</evidence>
<dbReference type="InterPro" id="IPR050297">
    <property type="entry name" value="LipidA_mod_glycosyltrf_83"/>
</dbReference>
<feature type="transmembrane region" description="Helical" evidence="8">
    <location>
        <begin position="436"/>
        <end position="459"/>
    </location>
</feature>
<feature type="transmembrane region" description="Helical" evidence="8">
    <location>
        <begin position="519"/>
        <end position="537"/>
    </location>
</feature>
<keyword evidence="7 8" id="KW-0472">Membrane</keyword>
<evidence type="ECO:0000256" key="5">
    <source>
        <dbReference type="ARBA" id="ARBA00022692"/>
    </source>
</evidence>
<reference evidence="10 11" key="1">
    <citation type="submission" date="2017-09" db="EMBL/GenBank/DDBJ databases">
        <title>Depth-based differentiation of microbial function through sediment-hosted aquifers and enrichment of novel symbionts in the deep terrestrial subsurface.</title>
        <authorList>
            <person name="Probst A.J."/>
            <person name="Ladd B."/>
            <person name="Jarett J.K."/>
            <person name="Geller-Mcgrath D.E."/>
            <person name="Sieber C.M."/>
            <person name="Emerson J.B."/>
            <person name="Anantharaman K."/>
            <person name="Thomas B.C."/>
            <person name="Malmstrom R."/>
            <person name="Stieglmeier M."/>
            <person name="Klingl A."/>
            <person name="Woyke T."/>
            <person name="Ryan C.M."/>
            <person name="Banfield J.F."/>
        </authorList>
    </citation>
    <scope>NUCLEOTIDE SEQUENCE [LARGE SCALE GENOMIC DNA]</scope>
    <source>
        <strain evidence="10">CG10_big_fil_rev_8_21_14_0_10_31_9</strain>
    </source>
</reference>
<evidence type="ECO:0000256" key="7">
    <source>
        <dbReference type="ARBA" id="ARBA00023136"/>
    </source>
</evidence>
<feature type="transmembrane region" description="Helical" evidence="8">
    <location>
        <begin position="392"/>
        <end position="416"/>
    </location>
</feature>
<dbReference type="GO" id="GO:0005886">
    <property type="term" value="C:plasma membrane"/>
    <property type="evidence" value="ECO:0007669"/>
    <property type="project" value="UniProtKB-SubCell"/>
</dbReference>
<gene>
    <name evidence="10" type="ORF">COV23_00485</name>
</gene>
<evidence type="ECO:0000313" key="11">
    <source>
        <dbReference type="Proteomes" id="UP000231602"/>
    </source>
</evidence>
<accession>A0A2H0RCP4</accession>
<evidence type="ECO:0000256" key="6">
    <source>
        <dbReference type="ARBA" id="ARBA00022989"/>
    </source>
</evidence>
<feature type="transmembrane region" description="Helical" evidence="8">
    <location>
        <begin position="274"/>
        <end position="296"/>
    </location>
</feature>